<protein>
    <submittedName>
        <fullName evidence="2">Uncharacterized protein</fullName>
    </submittedName>
</protein>
<feature type="region of interest" description="Disordered" evidence="1">
    <location>
        <begin position="1"/>
        <end position="55"/>
    </location>
</feature>
<organism evidence="2">
    <name type="scientific">Tanacetum cinerariifolium</name>
    <name type="common">Dalmatian daisy</name>
    <name type="synonym">Chrysanthemum cinerariifolium</name>
    <dbReference type="NCBI Taxonomy" id="118510"/>
    <lineage>
        <taxon>Eukaryota</taxon>
        <taxon>Viridiplantae</taxon>
        <taxon>Streptophyta</taxon>
        <taxon>Embryophyta</taxon>
        <taxon>Tracheophyta</taxon>
        <taxon>Spermatophyta</taxon>
        <taxon>Magnoliopsida</taxon>
        <taxon>eudicotyledons</taxon>
        <taxon>Gunneridae</taxon>
        <taxon>Pentapetalae</taxon>
        <taxon>asterids</taxon>
        <taxon>campanulids</taxon>
        <taxon>Asterales</taxon>
        <taxon>Asteraceae</taxon>
        <taxon>Asteroideae</taxon>
        <taxon>Anthemideae</taxon>
        <taxon>Anthemidinae</taxon>
        <taxon>Tanacetum</taxon>
    </lineage>
</organism>
<dbReference type="EMBL" id="BKCJ010479289">
    <property type="protein sequence ID" value="GFA74217.1"/>
    <property type="molecule type" value="Genomic_DNA"/>
</dbReference>
<comment type="caution">
    <text evidence="2">The sequence shown here is derived from an EMBL/GenBank/DDBJ whole genome shotgun (WGS) entry which is preliminary data.</text>
</comment>
<dbReference type="AlphaFoldDB" id="A0A699K6K4"/>
<evidence type="ECO:0000313" key="2">
    <source>
        <dbReference type="EMBL" id="GFA74217.1"/>
    </source>
</evidence>
<accession>A0A699K6K4</accession>
<reference evidence="2" key="1">
    <citation type="journal article" date="2019" name="Sci. Rep.">
        <title>Draft genome of Tanacetum cinerariifolium, the natural source of mosquito coil.</title>
        <authorList>
            <person name="Yamashiro T."/>
            <person name="Shiraishi A."/>
            <person name="Satake H."/>
            <person name="Nakayama K."/>
        </authorList>
    </citation>
    <scope>NUCLEOTIDE SEQUENCE</scope>
</reference>
<feature type="compositionally biased region" description="Acidic residues" evidence="1">
    <location>
        <begin position="41"/>
        <end position="55"/>
    </location>
</feature>
<name>A0A699K6K4_TANCI</name>
<proteinExistence type="predicted"/>
<evidence type="ECO:0000256" key="1">
    <source>
        <dbReference type="SAM" id="MobiDB-lite"/>
    </source>
</evidence>
<gene>
    <name evidence="2" type="ORF">Tci_646189</name>
</gene>
<sequence length="79" mass="9009">MAEASIGNHEKQVVTKFSGNKRGATVELEDEDIEGDKMEHSDDEVDENVSDDMDEEEKDCYSYLWYAHAKCEGEQMKGM</sequence>